<sequence>MDQEYDIECAEICDVCPNCSWCIRSARATKINGGDVLQEETGVVENLLIEPYVGEVVRCQVDQMLAILGSTPIQHDFTSTLQTTI</sequence>
<organism evidence="1 2">
    <name type="scientific">Acaulospora colombiana</name>
    <dbReference type="NCBI Taxonomy" id="27376"/>
    <lineage>
        <taxon>Eukaryota</taxon>
        <taxon>Fungi</taxon>
        <taxon>Fungi incertae sedis</taxon>
        <taxon>Mucoromycota</taxon>
        <taxon>Glomeromycotina</taxon>
        <taxon>Glomeromycetes</taxon>
        <taxon>Diversisporales</taxon>
        <taxon>Acaulosporaceae</taxon>
        <taxon>Acaulospora</taxon>
    </lineage>
</organism>
<evidence type="ECO:0000313" key="1">
    <source>
        <dbReference type="EMBL" id="CAG8545181.1"/>
    </source>
</evidence>
<comment type="caution">
    <text evidence="1">The sequence shown here is derived from an EMBL/GenBank/DDBJ whole genome shotgun (WGS) entry which is preliminary data.</text>
</comment>
<accession>A0ACA9LQQ3</accession>
<reference evidence="1" key="1">
    <citation type="submission" date="2021-06" db="EMBL/GenBank/DDBJ databases">
        <authorList>
            <person name="Kallberg Y."/>
            <person name="Tangrot J."/>
            <person name="Rosling A."/>
        </authorList>
    </citation>
    <scope>NUCLEOTIDE SEQUENCE</scope>
    <source>
        <strain evidence="1">CL356</strain>
    </source>
</reference>
<gene>
    <name evidence="1" type="ORF">ACOLOM_LOCUS4625</name>
</gene>
<dbReference type="EMBL" id="CAJVPT010007815">
    <property type="protein sequence ID" value="CAG8545181.1"/>
    <property type="molecule type" value="Genomic_DNA"/>
</dbReference>
<keyword evidence="2" id="KW-1185">Reference proteome</keyword>
<protein>
    <submittedName>
        <fullName evidence="1">1282_t:CDS:1</fullName>
    </submittedName>
</protein>
<dbReference type="Proteomes" id="UP000789525">
    <property type="component" value="Unassembled WGS sequence"/>
</dbReference>
<proteinExistence type="predicted"/>
<evidence type="ECO:0000313" key="2">
    <source>
        <dbReference type="Proteomes" id="UP000789525"/>
    </source>
</evidence>
<name>A0ACA9LQQ3_9GLOM</name>